<evidence type="ECO:0000313" key="2">
    <source>
        <dbReference type="EMBL" id="RNA38979.1"/>
    </source>
</evidence>
<protein>
    <submittedName>
        <fullName evidence="2">Uncharacterized protein</fullName>
    </submittedName>
</protein>
<evidence type="ECO:0000256" key="1">
    <source>
        <dbReference type="SAM" id="Phobius"/>
    </source>
</evidence>
<proteinExistence type="predicted"/>
<keyword evidence="3" id="KW-1185">Reference proteome</keyword>
<dbReference type="Proteomes" id="UP000276133">
    <property type="component" value="Unassembled WGS sequence"/>
</dbReference>
<keyword evidence="1" id="KW-0812">Transmembrane</keyword>
<gene>
    <name evidence="2" type="ORF">BpHYR1_041656</name>
</gene>
<organism evidence="2 3">
    <name type="scientific">Brachionus plicatilis</name>
    <name type="common">Marine rotifer</name>
    <name type="synonym">Brachionus muelleri</name>
    <dbReference type="NCBI Taxonomy" id="10195"/>
    <lineage>
        <taxon>Eukaryota</taxon>
        <taxon>Metazoa</taxon>
        <taxon>Spiralia</taxon>
        <taxon>Gnathifera</taxon>
        <taxon>Rotifera</taxon>
        <taxon>Eurotatoria</taxon>
        <taxon>Monogononta</taxon>
        <taxon>Pseudotrocha</taxon>
        <taxon>Ploima</taxon>
        <taxon>Brachionidae</taxon>
        <taxon>Brachionus</taxon>
    </lineage>
</organism>
<name>A0A3M7STE3_BRAPC</name>
<dbReference type="EMBL" id="REGN01000798">
    <property type="protein sequence ID" value="RNA38979.1"/>
    <property type="molecule type" value="Genomic_DNA"/>
</dbReference>
<feature type="transmembrane region" description="Helical" evidence="1">
    <location>
        <begin position="25"/>
        <end position="42"/>
    </location>
</feature>
<evidence type="ECO:0000313" key="3">
    <source>
        <dbReference type="Proteomes" id="UP000276133"/>
    </source>
</evidence>
<keyword evidence="1" id="KW-0472">Membrane</keyword>
<accession>A0A3M7STE3</accession>
<reference evidence="2 3" key="1">
    <citation type="journal article" date="2018" name="Sci. Rep.">
        <title>Genomic signatures of local adaptation to the degree of environmental predictability in rotifers.</title>
        <authorList>
            <person name="Franch-Gras L."/>
            <person name="Hahn C."/>
            <person name="Garcia-Roger E.M."/>
            <person name="Carmona M.J."/>
            <person name="Serra M."/>
            <person name="Gomez A."/>
        </authorList>
    </citation>
    <scope>NUCLEOTIDE SEQUENCE [LARGE SCALE GENOMIC DNA]</scope>
    <source>
        <strain evidence="2">HYR1</strain>
    </source>
</reference>
<comment type="caution">
    <text evidence="2">The sequence shown here is derived from an EMBL/GenBank/DDBJ whole genome shotgun (WGS) entry which is preliminary data.</text>
</comment>
<dbReference type="AlphaFoldDB" id="A0A3M7STE3"/>
<sequence length="132" mass="14978">MSQFSFEDNDELDDDFKSFELLNEVKLLLFLSSFISIIVLVIEDKVLLEQTPFFEVLSMKSWASCEISLKYSSLHLNSCSRTLKIFVSVSRFFSVPFPNGVYAVSRTYVKTPKLHMSVAFVKGSYCSTSGAE</sequence>
<keyword evidence="1" id="KW-1133">Transmembrane helix</keyword>